<dbReference type="EMBL" id="FTMC01000012">
    <property type="protein sequence ID" value="SIQ94918.1"/>
    <property type="molecule type" value="Genomic_DNA"/>
</dbReference>
<keyword evidence="2 5" id="KW-0812">Transmembrane</keyword>
<dbReference type="RefSeq" id="WP_081993444.1">
    <property type="nucleotide sequence ID" value="NZ_FTMC01000012.1"/>
</dbReference>
<feature type="transmembrane region" description="Helical" evidence="5">
    <location>
        <begin position="225"/>
        <end position="242"/>
    </location>
</feature>
<name>A0A1N6WXX5_9PSED</name>
<evidence type="ECO:0000313" key="8">
    <source>
        <dbReference type="Proteomes" id="UP000186079"/>
    </source>
</evidence>
<dbReference type="GO" id="GO:0016020">
    <property type="term" value="C:membrane"/>
    <property type="evidence" value="ECO:0007669"/>
    <property type="project" value="UniProtKB-SubCell"/>
</dbReference>
<feature type="domain" description="O-antigen ligase-related" evidence="6">
    <location>
        <begin position="186"/>
        <end position="329"/>
    </location>
</feature>
<feature type="transmembrane region" description="Helical" evidence="5">
    <location>
        <begin position="76"/>
        <end position="97"/>
    </location>
</feature>
<feature type="transmembrane region" description="Helical" evidence="5">
    <location>
        <begin position="364"/>
        <end position="383"/>
    </location>
</feature>
<feature type="transmembrane region" description="Helical" evidence="5">
    <location>
        <begin position="180"/>
        <end position="197"/>
    </location>
</feature>
<keyword evidence="7" id="KW-0436">Ligase</keyword>
<dbReference type="Pfam" id="PF04932">
    <property type="entry name" value="Wzy_C"/>
    <property type="match status" value="1"/>
</dbReference>
<evidence type="ECO:0000313" key="7">
    <source>
        <dbReference type="EMBL" id="SIQ94918.1"/>
    </source>
</evidence>
<reference evidence="7 8" key="1">
    <citation type="submission" date="2017-01" db="EMBL/GenBank/DDBJ databases">
        <authorList>
            <person name="Mah S.A."/>
            <person name="Swanson W.J."/>
            <person name="Moy G.W."/>
            <person name="Vacquier V.D."/>
        </authorList>
    </citation>
    <scope>NUCLEOTIDE SEQUENCE [LARGE SCALE GENOMIC DNA]</scope>
    <source>
        <strain evidence="7 8">ATCC 29606</strain>
    </source>
</reference>
<comment type="subcellular location">
    <subcellularLocation>
        <location evidence="1">Membrane</location>
        <topology evidence="1">Multi-pass membrane protein</topology>
    </subcellularLocation>
</comment>
<feature type="transmembrane region" description="Helical" evidence="5">
    <location>
        <begin position="313"/>
        <end position="333"/>
    </location>
</feature>
<dbReference type="Proteomes" id="UP000186079">
    <property type="component" value="Unassembled WGS sequence"/>
</dbReference>
<keyword evidence="3 5" id="KW-1133">Transmembrane helix</keyword>
<sequence length="396" mass="44742">MRLGVLGLLLVLALVSIGDAYYKSYPLFFLVFIFFQLVLSGVLAKDVFYPAALFLFVSVSFSLLHASWVFEVASFVKLLLNFAFFVSVSSYVVNLDVRKAIRIFRVSSLIFICLSFLQVLYVVSSRGLWLLPFQLESSSDSYVFEGVVFGDLNKNIWASKVAIFMIIATCCFYLLGRGLVSFLLCLCMGAFVLLYVSSRAAQLSFVAFFAVITAYHLWFVARRRFLLILLAVLFSPMFFALFEKIARFGGLDFSEFNPEVGGHMGDGFLARIIIWNHVLQGIDCFDLLWGNGILSFASYTGGIFPENNPHNTFLNVLMDFGLVALLFYIFILWRVSAASIFSRSLLIPLLVLLNSQYLGYDSEIMIFLAFVFFVGSTLSRENLKARFGVPRLKFLK</sequence>
<evidence type="ECO:0000256" key="3">
    <source>
        <dbReference type="ARBA" id="ARBA00022989"/>
    </source>
</evidence>
<evidence type="ECO:0000256" key="1">
    <source>
        <dbReference type="ARBA" id="ARBA00004141"/>
    </source>
</evidence>
<evidence type="ECO:0000256" key="5">
    <source>
        <dbReference type="SAM" id="Phobius"/>
    </source>
</evidence>
<dbReference type="InterPro" id="IPR007016">
    <property type="entry name" value="O-antigen_ligase-rel_domated"/>
</dbReference>
<evidence type="ECO:0000259" key="6">
    <source>
        <dbReference type="Pfam" id="PF04932"/>
    </source>
</evidence>
<accession>A0A1N6WXX5</accession>
<feature type="transmembrane region" description="Helical" evidence="5">
    <location>
        <begin position="109"/>
        <end position="131"/>
    </location>
</feature>
<feature type="transmembrane region" description="Helical" evidence="5">
    <location>
        <begin position="51"/>
        <end position="70"/>
    </location>
</feature>
<gene>
    <name evidence="7" type="ORF">SAMN05421672_11258</name>
</gene>
<feature type="transmembrane region" description="Helical" evidence="5">
    <location>
        <begin position="203"/>
        <end position="220"/>
    </location>
</feature>
<keyword evidence="4 5" id="KW-0472">Membrane</keyword>
<protein>
    <submittedName>
        <fullName evidence="7">O-Antigen ligase</fullName>
    </submittedName>
</protein>
<proteinExistence type="predicted"/>
<dbReference type="AlphaFoldDB" id="A0A1N6WXX5"/>
<evidence type="ECO:0000256" key="2">
    <source>
        <dbReference type="ARBA" id="ARBA00022692"/>
    </source>
</evidence>
<dbReference type="GO" id="GO:0016874">
    <property type="term" value="F:ligase activity"/>
    <property type="evidence" value="ECO:0007669"/>
    <property type="project" value="UniProtKB-KW"/>
</dbReference>
<evidence type="ECO:0000256" key="4">
    <source>
        <dbReference type="ARBA" id="ARBA00023136"/>
    </source>
</evidence>
<feature type="transmembrane region" description="Helical" evidence="5">
    <location>
        <begin position="28"/>
        <end position="44"/>
    </location>
</feature>
<organism evidence="7 8">
    <name type="scientific">Pseudomonas flexibilis</name>
    <dbReference type="NCBI Taxonomy" id="706570"/>
    <lineage>
        <taxon>Bacteria</taxon>
        <taxon>Pseudomonadati</taxon>
        <taxon>Pseudomonadota</taxon>
        <taxon>Gammaproteobacteria</taxon>
        <taxon>Pseudomonadales</taxon>
        <taxon>Pseudomonadaceae</taxon>
        <taxon>Pseudomonas</taxon>
    </lineage>
</organism>